<keyword evidence="3" id="KW-1185">Reference proteome</keyword>
<dbReference type="Proteomes" id="UP000006729">
    <property type="component" value="Chromosome 18"/>
</dbReference>
<reference evidence="2 3" key="1">
    <citation type="journal article" date="2006" name="Science">
        <title>The genome of black cottonwood, Populus trichocarpa (Torr. &amp; Gray).</title>
        <authorList>
            <person name="Tuskan G.A."/>
            <person name="Difazio S."/>
            <person name="Jansson S."/>
            <person name="Bohlmann J."/>
            <person name="Grigoriev I."/>
            <person name="Hellsten U."/>
            <person name="Putnam N."/>
            <person name="Ralph S."/>
            <person name="Rombauts S."/>
            <person name="Salamov A."/>
            <person name="Schein J."/>
            <person name="Sterck L."/>
            <person name="Aerts A."/>
            <person name="Bhalerao R.R."/>
            <person name="Bhalerao R.P."/>
            <person name="Blaudez D."/>
            <person name="Boerjan W."/>
            <person name="Brun A."/>
            <person name="Brunner A."/>
            <person name="Busov V."/>
            <person name="Campbell M."/>
            <person name="Carlson J."/>
            <person name="Chalot M."/>
            <person name="Chapman J."/>
            <person name="Chen G.L."/>
            <person name="Cooper D."/>
            <person name="Coutinho P.M."/>
            <person name="Couturier J."/>
            <person name="Covert S."/>
            <person name="Cronk Q."/>
            <person name="Cunningham R."/>
            <person name="Davis J."/>
            <person name="Degroeve S."/>
            <person name="Dejardin A."/>
            <person name="Depamphilis C."/>
            <person name="Detter J."/>
            <person name="Dirks B."/>
            <person name="Dubchak I."/>
            <person name="Duplessis S."/>
            <person name="Ehlting J."/>
            <person name="Ellis B."/>
            <person name="Gendler K."/>
            <person name="Goodstein D."/>
            <person name="Gribskov M."/>
            <person name="Grimwood J."/>
            <person name="Groover A."/>
            <person name="Gunter L."/>
            <person name="Hamberger B."/>
            <person name="Heinze B."/>
            <person name="Helariutta Y."/>
            <person name="Henrissat B."/>
            <person name="Holligan D."/>
            <person name="Holt R."/>
            <person name="Huang W."/>
            <person name="Islam-Faridi N."/>
            <person name="Jones S."/>
            <person name="Jones-Rhoades M."/>
            <person name="Jorgensen R."/>
            <person name="Joshi C."/>
            <person name="Kangasjarvi J."/>
            <person name="Karlsson J."/>
            <person name="Kelleher C."/>
            <person name="Kirkpatrick R."/>
            <person name="Kirst M."/>
            <person name="Kohler A."/>
            <person name="Kalluri U."/>
            <person name="Larimer F."/>
            <person name="Leebens-Mack J."/>
            <person name="Leple J.C."/>
            <person name="Locascio P."/>
            <person name="Lou Y."/>
            <person name="Lucas S."/>
            <person name="Martin F."/>
            <person name="Montanini B."/>
            <person name="Napoli C."/>
            <person name="Nelson D.R."/>
            <person name="Nelson C."/>
            <person name="Nieminen K."/>
            <person name="Nilsson O."/>
            <person name="Pereda V."/>
            <person name="Peter G."/>
            <person name="Philippe R."/>
            <person name="Pilate G."/>
            <person name="Poliakov A."/>
            <person name="Razumovskaya J."/>
            <person name="Richardson P."/>
            <person name="Rinaldi C."/>
            <person name="Ritland K."/>
            <person name="Rouze P."/>
            <person name="Ryaboy D."/>
            <person name="Schmutz J."/>
            <person name="Schrader J."/>
            <person name="Segerman B."/>
            <person name="Shin H."/>
            <person name="Siddiqui A."/>
            <person name="Sterky F."/>
            <person name="Terry A."/>
            <person name="Tsai C.J."/>
            <person name="Uberbacher E."/>
            <person name="Unneberg P."/>
            <person name="Vahala J."/>
            <person name="Wall K."/>
            <person name="Wessler S."/>
            <person name="Yang G."/>
            <person name="Yin T."/>
            <person name="Douglas C."/>
            <person name="Marra M."/>
            <person name="Sandberg G."/>
            <person name="Van de Peer Y."/>
            <person name="Rokhsar D."/>
        </authorList>
    </citation>
    <scope>NUCLEOTIDE SEQUENCE [LARGE SCALE GENOMIC DNA]</scope>
    <source>
        <strain evidence="3">cv. Nisqually</strain>
    </source>
</reference>
<dbReference type="InParanoid" id="B9IMC9"/>
<accession>B9IMC9</accession>
<dbReference type="EMBL" id="CM009307">
    <property type="protein sequence ID" value="PNS93764.1"/>
    <property type="molecule type" value="Genomic_DNA"/>
</dbReference>
<dbReference type="STRING" id="3694.B9IMC9"/>
<sequence length="57" mass="6741">MGRLLYGNMFFIKIMKRILIAEVRRSRKHSSKRHYLLLLIIAVAQLPLLFWLGNVCV</sequence>
<gene>
    <name evidence="2" type="ORF">POPTR_018G105800</name>
</gene>
<name>B9IMC9_POPTR</name>
<keyword evidence="1" id="KW-1133">Transmembrane helix</keyword>
<proteinExistence type="predicted"/>
<keyword evidence="1" id="KW-0472">Membrane</keyword>
<keyword evidence="1" id="KW-0812">Transmembrane</keyword>
<organism evidence="2 3">
    <name type="scientific">Populus trichocarpa</name>
    <name type="common">Western balsam poplar</name>
    <name type="synonym">Populus balsamifera subsp. trichocarpa</name>
    <dbReference type="NCBI Taxonomy" id="3694"/>
    <lineage>
        <taxon>Eukaryota</taxon>
        <taxon>Viridiplantae</taxon>
        <taxon>Streptophyta</taxon>
        <taxon>Embryophyta</taxon>
        <taxon>Tracheophyta</taxon>
        <taxon>Spermatophyta</taxon>
        <taxon>Magnoliopsida</taxon>
        <taxon>eudicotyledons</taxon>
        <taxon>Gunneridae</taxon>
        <taxon>Pentapetalae</taxon>
        <taxon>rosids</taxon>
        <taxon>fabids</taxon>
        <taxon>Malpighiales</taxon>
        <taxon>Salicaceae</taxon>
        <taxon>Saliceae</taxon>
        <taxon>Populus</taxon>
    </lineage>
</organism>
<feature type="transmembrane region" description="Helical" evidence="1">
    <location>
        <begin position="34"/>
        <end position="53"/>
    </location>
</feature>
<protein>
    <submittedName>
        <fullName evidence="2">Uncharacterized protein</fullName>
    </submittedName>
</protein>
<dbReference type="HOGENOM" id="CLU_3000019_0_0_1"/>
<evidence type="ECO:0000313" key="3">
    <source>
        <dbReference type="Proteomes" id="UP000006729"/>
    </source>
</evidence>
<dbReference type="AlphaFoldDB" id="B9IMC9"/>
<evidence type="ECO:0000256" key="1">
    <source>
        <dbReference type="SAM" id="Phobius"/>
    </source>
</evidence>
<evidence type="ECO:0000313" key="2">
    <source>
        <dbReference type="EMBL" id="PNS93764.1"/>
    </source>
</evidence>